<dbReference type="Proteomes" id="UP001371456">
    <property type="component" value="Unassembled WGS sequence"/>
</dbReference>
<dbReference type="EMBL" id="JBANQN010000004">
    <property type="protein sequence ID" value="KAK6791969.1"/>
    <property type="molecule type" value="Genomic_DNA"/>
</dbReference>
<reference evidence="1 2" key="1">
    <citation type="submission" date="2024-02" db="EMBL/GenBank/DDBJ databases">
        <title>de novo genome assembly of Solanum bulbocastanum strain 11H21.</title>
        <authorList>
            <person name="Hosaka A.J."/>
        </authorList>
    </citation>
    <scope>NUCLEOTIDE SEQUENCE [LARGE SCALE GENOMIC DNA]</scope>
    <source>
        <tissue evidence="1">Young leaves</tissue>
    </source>
</reference>
<keyword evidence="2" id="KW-1185">Reference proteome</keyword>
<protein>
    <submittedName>
        <fullName evidence="1">Uncharacterized protein</fullName>
    </submittedName>
</protein>
<dbReference type="AlphaFoldDB" id="A0AAN8TQK3"/>
<sequence length="123" mass="13873">MEEESHRSVNNSGKHAIGEGNNIAIFWSARAPGSFSNGKSAGQFQGTPPNRGYQKRKRIWNEQCDHCKMHDHTMLDCYQIIGYSENFKGKRKPLANHTLYATLGRHQFSPSGHSSWIFASIHG</sequence>
<evidence type="ECO:0000313" key="2">
    <source>
        <dbReference type="Proteomes" id="UP001371456"/>
    </source>
</evidence>
<name>A0AAN8TQK3_SOLBU</name>
<dbReference type="PANTHER" id="PTHR34222:SF33">
    <property type="entry name" value="RETROTRANSPOSON GAG DOMAIN-CONTAINING PROTEIN"/>
    <property type="match status" value="1"/>
</dbReference>
<proteinExistence type="predicted"/>
<dbReference type="PANTHER" id="PTHR34222">
    <property type="entry name" value="GAG_PRE-INTEGRS DOMAIN-CONTAINING PROTEIN"/>
    <property type="match status" value="1"/>
</dbReference>
<accession>A0AAN8TQK3</accession>
<comment type="caution">
    <text evidence="1">The sequence shown here is derived from an EMBL/GenBank/DDBJ whole genome shotgun (WGS) entry which is preliminary data.</text>
</comment>
<evidence type="ECO:0000313" key="1">
    <source>
        <dbReference type="EMBL" id="KAK6791969.1"/>
    </source>
</evidence>
<gene>
    <name evidence="1" type="ORF">RDI58_011050</name>
</gene>
<organism evidence="1 2">
    <name type="scientific">Solanum bulbocastanum</name>
    <name type="common">Wild potato</name>
    <dbReference type="NCBI Taxonomy" id="147425"/>
    <lineage>
        <taxon>Eukaryota</taxon>
        <taxon>Viridiplantae</taxon>
        <taxon>Streptophyta</taxon>
        <taxon>Embryophyta</taxon>
        <taxon>Tracheophyta</taxon>
        <taxon>Spermatophyta</taxon>
        <taxon>Magnoliopsida</taxon>
        <taxon>eudicotyledons</taxon>
        <taxon>Gunneridae</taxon>
        <taxon>Pentapetalae</taxon>
        <taxon>asterids</taxon>
        <taxon>lamiids</taxon>
        <taxon>Solanales</taxon>
        <taxon>Solanaceae</taxon>
        <taxon>Solanoideae</taxon>
        <taxon>Solaneae</taxon>
        <taxon>Solanum</taxon>
    </lineage>
</organism>